<dbReference type="AlphaFoldDB" id="A0A378U0T6"/>
<evidence type="ECO:0000256" key="2">
    <source>
        <dbReference type="ARBA" id="ARBA00022448"/>
    </source>
</evidence>
<keyword evidence="8" id="KW-0732">Signal</keyword>
<evidence type="ECO:0000256" key="6">
    <source>
        <dbReference type="ARBA" id="ARBA00023237"/>
    </source>
</evidence>
<dbReference type="Gene3D" id="2.40.170.20">
    <property type="entry name" value="TonB-dependent receptor, beta-barrel domain"/>
    <property type="match status" value="1"/>
</dbReference>
<dbReference type="NCBIfam" id="TIGR04057">
    <property type="entry name" value="SusC_RagA_signa"/>
    <property type="match status" value="1"/>
</dbReference>
<dbReference type="PROSITE" id="PS52016">
    <property type="entry name" value="TONB_DEPENDENT_REC_3"/>
    <property type="match status" value="1"/>
</dbReference>
<dbReference type="EMBL" id="UGQL01000002">
    <property type="protein sequence ID" value="STZ68875.1"/>
    <property type="molecule type" value="Genomic_DNA"/>
</dbReference>
<comment type="subcellular location">
    <subcellularLocation>
        <location evidence="1 7">Cell outer membrane</location>
        <topology evidence="1 7">Multi-pass membrane protein</topology>
    </subcellularLocation>
</comment>
<accession>A0A378U0T6</accession>
<dbReference type="InterPro" id="IPR012910">
    <property type="entry name" value="Plug_dom"/>
</dbReference>
<feature type="chain" id="PRO_5017012226" evidence="8">
    <location>
        <begin position="23"/>
        <end position="1015"/>
    </location>
</feature>
<evidence type="ECO:0000256" key="5">
    <source>
        <dbReference type="ARBA" id="ARBA00023136"/>
    </source>
</evidence>
<dbReference type="InterPro" id="IPR023997">
    <property type="entry name" value="TonB-dep_OMP_SusC/RagA_CS"/>
</dbReference>
<evidence type="ECO:0000256" key="1">
    <source>
        <dbReference type="ARBA" id="ARBA00004571"/>
    </source>
</evidence>
<keyword evidence="2 7" id="KW-0813">Transport</keyword>
<comment type="similarity">
    <text evidence="7">Belongs to the TonB-dependent receptor family.</text>
</comment>
<keyword evidence="6 7" id="KW-0998">Cell outer membrane</keyword>
<keyword evidence="3 7" id="KW-1134">Transmembrane beta strand</keyword>
<name>A0A378U0T6_MYROD</name>
<dbReference type="Pfam" id="PF13715">
    <property type="entry name" value="CarbopepD_reg_2"/>
    <property type="match status" value="1"/>
</dbReference>
<reference evidence="10 11" key="1">
    <citation type="submission" date="2018-06" db="EMBL/GenBank/DDBJ databases">
        <authorList>
            <consortium name="Pathogen Informatics"/>
            <person name="Doyle S."/>
        </authorList>
    </citation>
    <scope>NUCLEOTIDE SEQUENCE [LARGE SCALE GENOMIC DNA]</scope>
    <source>
        <strain evidence="10 11">NCTC11179</strain>
    </source>
</reference>
<dbReference type="Gene3D" id="2.170.130.10">
    <property type="entry name" value="TonB-dependent receptor, plug domain"/>
    <property type="match status" value="1"/>
</dbReference>
<keyword evidence="4 7" id="KW-0812">Transmembrane</keyword>
<dbReference type="InterPro" id="IPR036942">
    <property type="entry name" value="Beta-barrel_TonB_sf"/>
</dbReference>
<feature type="domain" description="TonB-dependent receptor plug" evidence="9">
    <location>
        <begin position="115"/>
        <end position="235"/>
    </location>
</feature>
<evidence type="ECO:0000313" key="10">
    <source>
        <dbReference type="EMBL" id="STZ68875.1"/>
    </source>
</evidence>
<evidence type="ECO:0000256" key="4">
    <source>
        <dbReference type="ARBA" id="ARBA00022692"/>
    </source>
</evidence>
<dbReference type="Gene3D" id="2.60.40.1120">
    <property type="entry name" value="Carboxypeptidase-like, regulatory domain"/>
    <property type="match status" value="1"/>
</dbReference>
<evidence type="ECO:0000313" key="11">
    <source>
        <dbReference type="Proteomes" id="UP000255024"/>
    </source>
</evidence>
<organism evidence="10 11">
    <name type="scientific">Myroides odoratus</name>
    <name type="common">Flavobacterium odoratum</name>
    <dbReference type="NCBI Taxonomy" id="256"/>
    <lineage>
        <taxon>Bacteria</taxon>
        <taxon>Pseudomonadati</taxon>
        <taxon>Bacteroidota</taxon>
        <taxon>Flavobacteriia</taxon>
        <taxon>Flavobacteriales</taxon>
        <taxon>Flavobacteriaceae</taxon>
        <taxon>Myroides</taxon>
    </lineage>
</organism>
<dbReference type="InterPro" id="IPR037066">
    <property type="entry name" value="Plug_dom_sf"/>
</dbReference>
<dbReference type="SUPFAM" id="SSF56935">
    <property type="entry name" value="Porins"/>
    <property type="match status" value="1"/>
</dbReference>
<proteinExistence type="inferred from homology"/>
<dbReference type="InterPro" id="IPR008969">
    <property type="entry name" value="CarboxyPept-like_regulatory"/>
</dbReference>
<gene>
    <name evidence="10" type="ORF">NCTC11179_02356</name>
</gene>
<keyword evidence="11" id="KW-1185">Reference proteome</keyword>
<keyword evidence="10" id="KW-0675">Receptor</keyword>
<dbReference type="RefSeq" id="WP_115091743.1">
    <property type="nucleotide sequence ID" value="NZ_CP068107.1"/>
</dbReference>
<evidence type="ECO:0000256" key="3">
    <source>
        <dbReference type="ARBA" id="ARBA00022452"/>
    </source>
</evidence>
<dbReference type="GO" id="GO:0009279">
    <property type="term" value="C:cell outer membrane"/>
    <property type="evidence" value="ECO:0007669"/>
    <property type="project" value="UniProtKB-SubCell"/>
</dbReference>
<keyword evidence="5 7" id="KW-0472">Membrane</keyword>
<dbReference type="NCBIfam" id="TIGR04056">
    <property type="entry name" value="OMP_RagA_SusC"/>
    <property type="match status" value="1"/>
</dbReference>
<dbReference type="InterPro" id="IPR039426">
    <property type="entry name" value="TonB-dep_rcpt-like"/>
</dbReference>
<sequence length="1015" mass="111776">MRSKIKWMYTCMMILLVQVGFAQEKTLSGVVTEDGMPLPGVTVVIQGTQLGTQTDLDGKYSLKTKPGQVLVFSFIGMKEVKHTVGNANVFNAALHAEGNELDELIVLAYGQVKTKNEVTGNVVAVKGEVIAGTPVVSADQALQGRVAGLQISTTSGSPGAVQNIRIRGRNSVSATNEPLYVIDGIPIINSNLSNSADMTSLSPLAAINPEDIESMTVLKDAGATSVYGARGSNGVILITTKKGKRGEPSYSFRSSIGFQNKAVKGPRFLSSKEKGDLWIEALYNTLGGEEAGITKQWVIDNYETEDVMEGPDLYTHWRENGMNSYDWYEQVKVKNAPMSSLNFSVNGGDEKGTYMASIGHEKSEGAVIGTDFRRVTGSFSFTRNLSDKIDIRIGANVSNIKQNGILEGGAFFSNPNLSAMFMNPWAAPYNADGSYNIDNELLGGLPNILYTTKENLTQNDLTRVISNNAIGYKILDNLKFESAIGLDYTLANHKSYYNPIHGDGNSTKGATTQADRKVFNYVWQNSLNYNFYLGENHRFDVKALMEFQKNKYNRLTGTGEVLPPGLETLGGAAANYIAESQYYDWTQLSYLGLVNYSYANKYLVDLTIRQEGSSRFSSNNRWGTFWAVGAAWNIHQEDFLLDSNAISTLRLRGSYGSTGNSSIDPNLYQHLLSKASYNNEAGLISTQIGGELGWEKQNKLDFGLEFGFIDNRITGSFAYYQSKTKDLLYSLPLSMTSGFSSQWINQGKLENSGVEAELNVEIIRSKDFNWSIGGNVGTVRNRLTEMPTAIKSYTADKEGRLINEWYMPTYAGVDPQTGAAQWYAADGSKTNVYGKAEKRFQGASGLPKVTGGVNTHIDFKGFYLDALFTFATGYKVYDIWSQITHETNDTSLYAYNANSELLDRWQKPGDITNVPVLTASPIRDVNNNYTQPSTRFLYDGDHIRLRQITFGYNFTKQAAKSIGVDGINLSVSALNPVTWVKDGRLKYDPEADATGYIELASPPMKSVVFSLNVKF</sequence>
<dbReference type="InterPro" id="IPR023996">
    <property type="entry name" value="TonB-dep_OMP_SusC/RagA"/>
</dbReference>
<dbReference type="Pfam" id="PF07715">
    <property type="entry name" value="Plug"/>
    <property type="match status" value="1"/>
</dbReference>
<protein>
    <submittedName>
        <fullName evidence="10">Outer membrane receptor for ferrienterochelin and colicins</fullName>
    </submittedName>
</protein>
<feature type="signal peptide" evidence="8">
    <location>
        <begin position="1"/>
        <end position="22"/>
    </location>
</feature>
<dbReference type="Proteomes" id="UP000255024">
    <property type="component" value="Unassembled WGS sequence"/>
</dbReference>
<evidence type="ECO:0000259" key="9">
    <source>
        <dbReference type="Pfam" id="PF07715"/>
    </source>
</evidence>
<dbReference type="SUPFAM" id="SSF49464">
    <property type="entry name" value="Carboxypeptidase regulatory domain-like"/>
    <property type="match status" value="1"/>
</dbReference>
<evidence type="ECO:0000256" key="8">
    <source>
        <dbReference type="SAM" id="SignalP"/>
    </source>
</evidence>
<evidence type="ECO:0000256" key="7">
    <source>
        <dbReference type="PROSITE-ProRule" id="PRU01360"/>
    </source>
</evidence>